<dbReference type="InterPro" id="IPR008900">
    <property type="entry name" value="Zot_N"/>
</dbReference>
<keyword evidence="1" id="KW-0472">Membrane</keyword>
<dbReference type="OrthoDB" id="8809170at2"/>
<name>A0A2P7RC83_9GAMM</name>
<dbReference type="AlphaFoldDB" id="A0A2P7RC83"/>
<dbReference type="Proteomes" id="UP000240243">
    <property type="component" value="Unassembled WGS sequence"/>
</dbReference>
<dbReference type="Gene3D" id="3.40.50.300">
    <property type="entry name" value="P-loop containing nucleotide triphosphate hydrolases"/>
    <property type="match status" value="1"/>
</dbReference>
<accession>A0A2P7RC83</accession>
<dbReference type="Pfam" id="PF05707">
    <property type="entry name" value="Zot"/>
    <property type="match status" value="1"/>
</dbReference>
<evidence type="ECO:0000259" key="2">
    <source>
        <dbReference type="Pfam" id="PF05707"/>
    </source>
</evidence>
<sequence>MIRLITGFPGASKSLNTVKEVVEDLDYSGRPVYYYNVKALMLDIDFAASFSGWFYGSWLPTAGDADLERVIPIVRVVHKQSRVVTEDDLPFLVCYWRQGEVYQTWVDWVLKLYPEQKTAELRRFLDACEHFGFKANKDRLKRFHLHWHKMKNPHDWHKLPYGSVIIIDEAQEFFPPRSVGSKVPEHISKMNVHRHSGFDLHLITQQPKLVDSQIRSVTGRHIHFHNPDNGEKVVRYQSAKLMDVENESSLKDCLNLTYHPRDKKFYGSYYSAEIHTHKRIVPDFYKKIIPSILMLLIGLGGAGYVFWNMGFKEVFANETTIEVNENDHANTQAPAGSPADSVPVGNRCIFVGERRICR</sequence>
<keyword evidence="1" id="KW-0812">Transmembrane</keyword>
<dbReference type="EMBL" id="PXYG01000001">
    <property type="protein sequence ID" value="PSJ47846.1"/>
    <property type="molecule type" value="Genomic_DNA"/>
</dbReference>
<feature type="domain" description="Zona occludens toxin N-terminal" evidence="2">
    <location>
        <begin position="140"/>
        <end position="228"/>
    </location>
</feature>
<evidence type="ECO:0000313" key="4">
    <source>
        <dbReference type="Proteomes" id="UP000240243"/>
    </source>
</evidence>
<comment type="caution">
    <text evidence="3">The sequence shown here is derived from an EMBL/GenBank/DDBJ whole genome shotgun (WGS) entry which is preliminary data.</text>
</comment>
<feature type="transmembrane region" description="Helical" evidence="1">
    <location>
        <begin position="288"/>
        <end position="307"/>
    </location>
</feature>
<keyword evidence="1" id="KW-1133">Transmembrane helix</keyword>
<proteinExistence type="predicted"/>
<reference evidence="3 4" key="1">
    <citation type="submission" date="2018-03" db="EMBL/GenBank/DDBJ databases">
        <title>The draft genome of Zobellella sp. 59N8.</title>
        <authorList>
            <person name="Liu L."/>
            <person name="Li L."/>
            <person name="Zhang X."/>
            <person name="Liang L."/>
            <person name="Wang T."/>
        </authorList>
    </citation>
    <scope>NUCLEOTIDE SEQUENCE [LARGE SCALE GENOMIC DNA]</scope>
    <source>
        <strain evidence="3 4">59N8</strain>
    </source>
</reference>
<dbReference type="InterPro" id="IPR027417">
    <property type="entry name" value="P-loop_NTPase"/>
</dbReference>
<protein>
    <recommendedName>
        <fullName evidence="2">Zona occludens toxin N-terminal domain-containing protein</fullName>
    </recommendedName>
</protein>
<dbReference type="RefSeq" id="WP_106728257.1">
    <property type="nucleotide sequence ID" value="NZ_PXYG01000001.1"/>
</dbReference>
<keyword evidence="4" id="KW-1185">Reference proteome</keyword>
<organism evidence="3 4">
    <name type="scientific">Zobellella endophytica</name>
    <dbReference type="NCBI Taxonomy" id="2116700"/>
    <lineage>
        <taxon>Bacteria</taxon>
        <taxon>Pseudomonadati</taxon>
        <taxon>Pseudomonadota</taxon>
        <taxon>Gammaproteobacteria</taxon>
        <taxon>Aeromonadales</taxon>
        <taxon>Aeromonadaceae</taxon>
        <taxon>Zobellella</taxon>
    </lineage>
</organism>
<evidence type="ECO:0000256" key="1">
    <source>
        <dbReference type="SAM" id="Phobius"/>
    </source>
</evidence>
<gene>
    <name evidence="3" type="ORF">C7H85_03260</name>
</gene>
<evidence type="ECO:0000313" key="3">
    <source>
        <dbReference type="EMBL" id="PSJ47846.1"/>
    </source>
</evidence>